<comment type="similarity">
    <text evidence="4">Belongs to the glucosamine/galactosamine-6-phosphate isomerase family. NagB subfamily.</text>
</comment>
<dbReference type="GO" id="GO:0019262">
    <property type="term" value="P:N-acetylneuraminate catabolic process"/>
    <property type="evidence" value="ECO:0007669"/>
    <property type="project" value="UniProtKB-UniRule"/>
</dbReference>
<dbReference type="PANTHER" id="PTHR11280:SF5">
    <property type="entry name" value="GLUCOSAMINE-6-PHOSPHATE ISOMERASE"/>
    <property type="match status" value="1"/>
</dbReference>
<feature type="active site" description="Proton acceptor; for enolization step" evidence="4">
    <location>
        <position position="67"/>
    </location>
</feature>
<dbReference type="GO" id="GO:0005737">
    <property type="term" value="C:cytoplasm"/>
    <property type="evidence" value="ECO:0007669"/>
    <property type="project" value="TreeGrafter"/>
</dbReference>
<feature type="active site" description="Proton acceptor; for ring-opening step" evidence="4">
    <location>
        <position position="138"/>
    </location>
</feature>
<reference evidence="6 7" key="1">
    <citation type="submission" date="2017-09" db="EMBL/GenBank/DDBJ databases">
        <title>Large-scale bioinformatics analysis of Bacillus genomes uncovers conserved roles of natural products in bacterial physiology.</title>
        <authorList>
            <consortium name="Agbiome Team Llc"/>
            <person name="Bleich R.M."/>
            <person name="Grubbs K.J."/>
            <person name="Santa Maria K.C."/>
            <person name="Allen S.E."/>
            <person name="Farag S."/>
            <person name="Shank E.A."/>
            <person name="Bowers A."/>
        </authorList>
    </citation>
    <scope>NUCLEOTIDE SEQUENCE [LARGE SCALE GENOMIC DNA]</scope>
    <source>
        <strain evidence="6 7">AFS092789</strain>
    </source>
</reference>
<keyword evidence="2 4" id="KW-0378">Hydrolase</keyword>
<dbReference type="Pfam" id="PF01182">
    <property type="entry name" value="Glucosamine_iso"/>
    <property type="match status" value="1"/>
</dbReference>
<dbReference type="HAMAP" id="MF_01241">
    <property type="entry name" value="GlcN6P_deamin"/>
    <property type="match status" value="1"/>
</dbReference>
<proteinExistence type="inferred from homology"/>
<name>A0A9X6STK0_BACCE</name>
<evidence type="ECO:0000256" key="1">
    <source>
        <dbReference type="ARBA" id="ARBA00000644"/>
    </source>
</evidence>
<dbReference type="CDD" id="cd01399">
    <property type="entry name" value="GlcN6P_deaminase"/>
    <property type="match status" value="1"/>
</dbReference>
<dbReference type="RefSeq" id="WP_098006505.1">
    <property type="nucleotide sequence ID" value="NZ_NVMX01000096.1"/>
</dbReference>
<evidence type="ECO:0000256" key="4">
    <source>
        <dbReference type="HAMAP-Rule" id="MF_01241"/>
    </source>
</evidence>
<accession>A0A9X6STK0</accession>
<evidence type="ECO:0000313" key="6">
    <source>
        <dbReference type="EMBL" id="PDZ94887.1"/>
    </source>
</evidence>
<dbReference type="SUPFAM" id="SSF100950">
    <property type="entry name" value="NagB/RpiA/CoA transferase-like"/>
    <property type="match status" value="1"/>
</dbReference>
<dbReference type="AlphaFoldDB" id="A0A9X6STK0"/>
<dbReference type="Gene3D" id="3.40.50.1360">
    <property type="match status" value="1"/>
</dbReference>
<feature type="active site" description="For ring-opening step" evidence="4">
    <location>
        <position position="143"/>
    </location>
</feature>
<dbReference type="GO" id="GO:0006043">
    <property type="term" value="P:glucosamine catabolic process"/>
    <property type="evidence" value="ECO:0007669"/>
    <property type="project" value="TreeGrafter"/>
</dbReference>
<dbReference type="NCBIfam" id="TIGR00502">
    <property type="entry name" value="nagB"/>
    <property type="match status" value="1"/>
</dbReference>
<feature type="active site" description="For ring-opening step" evidence="4">
    <location>
        <position position="136"/>
    </location>
</feature>
<evidence type="ECO:0000259" key="5">
    <source>
        <dbReference type="Pfam" id="PF01182"/>
    </source>
</evidence>
<gene>
    <name evidence="4 6" type="primary">nagB</name>
    <name evidence="6" type="ORF">CON36_31470</name>
</gene>
<evidence type="ECO:0000313" key="7">
    <source>
        <dbReference type="Proteomes" id="UP000219922"/>
    </source>
</evidence>
<protein>
    <recommendedName>
        <fullName evidence="4">Glucosamine-6-phosphate deaminase</fullName>
        <ecNumber evidence="4">3.5.99.6</ecNumber>
    </recommendedName>
    <alternativeName>
        <fullName evidence="4">GlcN6P deaminase</fullName>
        <shortName evidence="4">GNPDA</shortName>
    </alternativeName>
    <alternativeName>
        <fullName evidence="4">Glucosamine-6-phosphate isomerase</fullName>
    </alternativeName>
</protein>
<dbReference type="GO" id="GO:0042802">
    <property type="term" value="F:identical protein binding"/>
    <property type="evidence" value="ECO:0007669"/>
    <property type="project" value="TreeGrafter"/>
</dbReference>
<dbReference type="GO" id="GO:0004342">
    <property type="term" value="F:glucosamine-6-phosphate deaminase activity"/>
    <property type="evidence" value="ECO:0007669"/>
    <property type="project" value="UniProtKB-UniRule"/>
</dbReference>
<dbReference type="EC" id="3.5.99.6" evidence="4"/>
<dbReference type="PANTHER" id="PTHR11280">
    <property type="entry name" value="GLUCOSAMINE-6-PHOSPHATE ISOMERASE"/>
    <property type="match status" value="1"/>
</dbReference>
<dbReference type="GO" id="GO:0006046">
    <property type="term" value="P:N-acetylglucosamine catabolic process"/>
    <property type="evidence" value="ECO:0007669"/>
    <property type="project" value="UniProtKB-UniRule"/>
</dbReference>
<dbReference type="FunFam" id="3.40.50.1360:FF:000003">
    <property type="entry name" value="Glucosamine-6-phosphate deaminase"/>
    <property type="match status" value="1"/>
</dbReference>
<dbReference type="InterPro" id="IPR037171">
    <property type="entry name" value="NagB/RpiA_transferase-like"/>
</dbReference>
<dbReference type="InterPro" id="IPR006148">
    <property type="entry name" value="Glc/Gal-6P_isomerase"/>
</dbReference>
<dbReference type="GO" id="GO:0005975">
    <property type="term" value="P:carbohydrate metabolic process"/>
    <property type="evidence" value="ECO:0007669"/>
    <property type="project" value="InterPro"/>
</dbReference>
<evidence type="ECO:0000256" key="2">
    <source>
        <dbReference type="ARBA" id="ARBA00022801"/>
    </source>
</evidence>
<dbReference type="InterPro" id="IPR004547">
    <property type="entry name" value="Glucosamine6P_isomerase"/>
</dbReference>
<dbReference type="Proteomes" id="UP000219922">
    <property type="component" value="Unassembled WGS sequence"/>
</dbReference>
<dbReference type="InterPro" id="IPR018321">
    <property type="entry name" value="Glucosamine6P_isomerase_CS"/>
</dbReference>
<comment type="function">
    <text evidence="4">Catalyzes the reversible isomerization-deamination of glucosamine 6-phosphate (GlcN6P) to form fructose 6-phosphate (Fru6P) and ammonium ion.</text>
</comment>
<comment type="caution">
    <text evidence="4">Lacks conserved residue(s) required for the propagation of feature annotation.</text>
</comment>
<organism evidence="6 7">
    <name type="scientific">Bacillus cereus</name>
    <dbReference type="NCBI Taxonomy" id="1396"/>
    <lineage>
        <taxon>Bacteria</taxon>
        <taxon>Bacillati</taxon>
        <taxon>Bacillota</taxon>
        <taxon>Bacilli</taxon>
        <taxon>Bacillales</taxon>
        <taxon>Bacillaceae</taxon>
        <taxon>Bacillus</taxon>
        <taxon>Bacillus cereus group</taxon>
    </lineage>
</organism>
<evidence type="ECO:0000256" key="3">
    <source>
        <dbReference type="ARBA" id="ARBA00023277"/>
    </source>
</evidence>
<sequence length="240" mass="26837">MKIIKVANYEEMSLVAFSILEEKLKLNAALNIGFATGGTPLGLYEHLVAANVNKEITFKDVKSFNLDEYVGLSKTNPNSYHYFMFDNLFSHIDINKNNVHIPNGETLNIEEECASYERLIKKYGGIDIQILGIGGNGHIAFNEPGTSFESVTHIVDLDESTRQANARFFENINEVPTKAITMGLSTIMNSKEILLLINGKKKKEAFQELISGNISEQFPASILHKHHNVIVIVDEEAYSE</sequence>
<comment type="pathway">
    <text evidence="4">Amino-sugar metabolism; N-acetylneuraminate degradation; D-fructose 6-phosphate from N-acetylneuraminate: step 5/5.</text>
</comment>
<keyword evidence="3 4" id="KW-0119">Carbohydrate metabolism</keyword>
<dbReference type="EMBL" id="NVMX01000096">
    <property type="protein sequence ID" value="PDZ94887.1"/>
    <property type="molecule type" value="Genomic_DNA"/>
</dbReference>
<comment type="catalytic activity">
    <reaction evidence="1 4">
        <text>alpha-D-glucosamine 6-phosphate + H2O = beta-D-fructose 6-phosphate + NH4(+)</text>
        <dbReference type="Rhea" id="RHEA:12172"/>
        <dbReference type="ChEBI" id="CHEBI:15377"/>
        <dbReference type="ChEBI" id="CHEBI:28938"/>
        <dbReference type="ChEBI" id="CHEBI:57634"/>
        <dbReference type="ChEBI" id="CHEBI:75989"/>
        <dbReference type="EC" id="3.5.99.6"/>
    </reaction>
</comment>
<dbReference type="PROSITE" id="PS01161">
    <property type="entry name" value="GLC_GALNAC_ISOMERASE"/>
    <property type="match status" value="1"/>
</dbReference>
<comment type="caution">
    <text evidence="6">The sequence shown here is derived from an EMBL/GenBank/DDBJ whole genome shotgun (WGS) entry which is preliminary data.</text>
</comment>
<feature type="domain" description="Glucosamine/galactosamine-6-phosphate isomerase" evidence="5">
    <location>
        <begin position="19"/>
        <end position="229"/>
    </location>
</feature>